<dbReference type="InterPro" id="IPR010799">
    <property type="entry name" value="MlrC_C"/>
</dbReference>
<dbReference type="EMBL" id="VBTE01000001">
    <property type="protein sequence ID" value="TLQ09587.1"/>
    <property type="molecule type" value="Genomic_DNA"/>
</dbReference>
<dbReference type="RefSeq" id="WP_138470301.1">
    <property type="nucleotide sequence ID" value="NZ_JBGQQG010000016.1"/>
</dbReference>
<feature type="domain" description="Microcystin LR degradation protein MlrC N-terminal" evidence="2">
    <location>
        <begin position="2"/>
        <end position="285"/>
    </location>
</feature>
<evidence type="ECO:0000313" key="3">
    <source>
        <dbReference type="EMBL" id="TLQ09587.1"/>
    </source>
</evidence>
<sequence>MKVLMGHFTLESNEHVEGLTELDSFNLKFGESLVKSMYVEEIFRKNNIDIIPAIYADGHTAKVLSKEAYHYIHTKFLRAIKEHLRELDGIYLFLHGASKVEGLSEGSGERQLLKDIRKLTGPYLPICVVMDPHGNLTNEYVSQMTLGRCYRYSPHTDIKETHEIVAQKMIDLLKNKKSLVSQYRKLPFVLGGERSVSKDEPMIAINRKLDEIEKDPRILSVSFHVGYLRHDNYAAGSGLIVVPSDMRYETFANQVLEDLYEFLLSKYKEFDYHGNALEVEESVEESIKRKEQHIIVTDSGDNATSGATGENTYLLNQYLNLDQYYDKKILFAGITDEKAFYSISHRSEQEEFTIELGNGKNNLSQKTPLTVQLKQKGSLQQIFGDTDNYGETITLTVKNKPIDIMLISKSVSLAEYHQFEAANIQLTDYNIVIVKQGYIFPELNEFCDYAIMSLTEGPTNQKTENIFFRQIKRPMLPFDNINNFKKDGNYECTD</sequence>
<evidence type="ECO:0000313" key="4">
    <source>
        <dbReference type="Proteomes" id="UP000307201"/>
    </source>
</evidence>
<evidence type="ECO:0000259" key="1">
    <source>
        <dbReference type="Pfam" id="PF07171"/>
    </source>
</evidence>
<dbReference type="OrthoDB" id="9815420at2"/>
<name>A0A5R9C8B9_9LACT</name>
<proteinExistence type="predicted"/>
<protein>
    <submittedName>
        <fullName evidence="3">M81 family metallopeptidase</fullName>
    </submittedName>
</protein>
<dbReference type="Pfam" id="PF07364">
    <property type="entry name" value="DUF1485"/>
    <property type="match status" value="1"/>
</dbReference>
<feature type="domain" description="Microcystin LR degradation protein MlrC C-terminal" evidence="1">
    <location>
        <begin position="296"/>
        <end position="469"/>
    </location>
</feature>
<dbReference type="InterPro" id="IPR015995">
    <property type="entry name" value="MlrC_N"/>
</dbReference>
<organism evidence="3 4">
    <name type="scientific">Marinilactibacillus psychrotolerans</name>
    <dbReference type="NCBI Taxonomy" id="191770"/>
    <lineage>
        <taxon>Bacteria</taxon>
        <taxon>Bacillati</taxon>
        <taxon>Bacillota</taxon>
        <taxon>Bacilli</taxon>
        <taxon>Lactobacillales</taxon>
        <taxon>Carnobacteriaceae</taxon>
        <taxon>Marinilactibacillus</taxon>
    </lineage>
</organism>
<evidence type="ECO:0000259" key="2">
    <source>
        <dbReference type="Pfam" id="PF07364"/>
    </source>
</evidence>
<gene>
    <name evidence="3" type="ORF">FEZ48_00100</name>
</gene>
<accession>A0A5R9C8B9</accession>
<dbReference type="AlphaFoldDB" id="A0A5R9C8B9"/>
<dbReference type="Pfam" id="PF07171">
    <property type="entry name" value="MlrC_C"/>
    <property type="match status" value="1"/>
</dbReference>
<dbReference type="Proteomes" id="UP000307201">
    <property type="component" value="Unassembled WGS sequence"/>
</dbReference>
<reference evidence="3 4" key="1">
    <citation type="submission" date="2019-05" db="EMBL/GenBank/DDBJ databases">
        <title>The metagenome of a microbial culture collection derived from dairy environment covers the genomic content of the human microbiome.</title>
        <authorList>
            <person name="Roder T."/>
            <person name="Wuthrich D."/>
            <person name="Sattari Z."/>
            <person name="Von Ah U."/>
            <person name="Bar C."/>
            <person name="Ronchi F."/>
            <person name="Macpherson A.J."/>
            <person name="Ganal-Vonarburg S.C."/>
            <person name="Bruggmann R."/>
            <person name="Vergeres G."/>
        </authorList>
    </citation>
    <scope>NUCLEOTIDE SEQUENCE [LARGE SCALE GENOMIC DNA]</scope>
    <source>
        <strain evidence="3 4">FAM 24235</strain>
    </source>
</reference>
<comment type="caution">
    <text evidence="3">The sequence shown here is derived from an EMBL/GenBank/DDBJ whole genome shotgun (WGS) entry which is preliminary data.</text>
</comment>